<evidence type="ECO:0000313" key="5">
    <source>
        <dbReference type="Proteomes" id="UP001055125"/>
    </source>
</evidence>
<dbReference type="Proteomes" id="UP001055125">
    <property type="component" value="Unassembled WGS sequence"/>
</dbReference>
<feature type="region of interest" description="Disordered" evidence="2">
    <location>
        <begin position="47"/>
        <end position="86"/>
    </location>
</feature>
<evidence type="ECO:0000256" key="2">
    <source>
        <dbReference type="SAM" id="MobiDB-lite"/>
    </source>
</evidence>
<evidence type="ECO:0000313" key="4">
    <source>
        <dbReference type="EMBL" id="GJD95605.1"/>
    </source>
</evidence>
<comment type="caution">
    <text evidence="4">The sequence shown here is derived from an EMBL/GenBank/DDBJ whole genome shotgun (WGS) entry which is preliminary data.</text>
</comment>
<protein>
    <recommendedName>
        <fullName evidence="3">HTH HARE-type domain-containing protein</fullName>
    </recommendedName>
</protein>
<name>A0ABQ4RYY4_9HYPH</name>
<evidence type="ECO:0000259" key="3">
    <source>
        <dbReference type="PROSITE" id="PS51913"/>
    </source>
</evidence>
<keyword evidence="1" id="KW-0804">Transcription</keyword>
<proteinExistence type="predicted"/>
<organism evidence="4 5">
    <name type="scientific">Methylobacterium iners</name>
    <dbReference type="NCBI Taxonomy" id="418707"/>
    <lineage>
        <taxon>Bacteria</taxon>
        <taxon>Pseudomonadati</taxon>
        <taxon>Pseudomonadota</taxon>
        <taxon>Alphaproteobacteria</taxon>
        <taxon>Hyphomicrobiales</taxon>
        <taxon>Methylobacteriaceae</taxon>
        <taxon>Methylobacterium</taxon>
    </lineage>
</organism>
<dbReference type="PROSITE" id="PS51913">
    <property type="entry name" value="HTH_HARE"/>
    <property type="match status" value="1"/>
</dbReference>
<dbReference type="EMBL" id="BPQP01000041">
    <property type="protein sequence ID" value="GJD95605.1"/>
    <property type="molecule type" value="Genomic_DNA"/>
</dbReference>
<evidence type="ECO:0000256" key="1">
    <source>
        <dbReference type="ARBA" id="ARBA00023163"/>
    </source>
</evidence>
<keyword evidence="5" id="KW-1185">Reference proteome</keyword>
<feature type="compositionally biased region" description="Basic and acidic residues" evidence="2">
    <location>
        <begin position="77"/>
        <end position="86"/>
    </location>
</feature>
<reference evidence="4" key="2">
    <citation type="submission" date="2021-08" db="EMBL/GenBank/DDBJ databases">
        <authorList>
            <person name="Tani A."/>
            <person name="Ola A."/>
            <person name="Ogura Y."/>
            <person name="Katsura K."/>
            <person name="Hayashi T."/>
        </authorList>
    </citation>
    <scope>NUCLEOTIDE SEQUENCE</scope>
    <source>
        <strain evidence="4">DSM 19015</strain>
    </source>
</reference>
<reference evidence="4" key="1">
    <citation type="journal article" date="2021" name="Front. Microbiol.">
        <title>Comprehensive Comparative Genomics and Phenotyping of Methylobacterium Species.</title>
        <authorList>
            <person name="Alessa O."/>
            <person name="Ogura Y."/>
            <person name="Fujitani Y."/>
            <person name="Takami H."/>
            <person name="Hayashi T."/>
            <person name="Sahin N."/>
            <person name="Tani A."/>
        </authorList>
    </citation>
    <scope>NUCLEOTIDE SEQUENCE</scope>
    <source>
        <strain evidence="4">DSM 19015</strain>
    </source>
</reference>
<accession>A0ABQ4RYY4</accession>
<dbReference type="InterPro" id="IPR007759">
    <property type="entry name" value="Asxl_HARE-HTH"/>
</dbReference>
<gene>
    <name evidence="4" type="ORF">OCOJLMKI_2818</name>
</gene>
<sequence length="168" mass="17842">MFLSEAEAEARLADLRNRRDALDRLIADHLLYLELGRRLPAAVGTDLGDRTSVERGPAVPSAIDEAPAPSPGPSPPREGELEPDGARQRGRALIAAVMAILTQAHQPLHARDILDRLTAQGFTLPGIDPVAALNTRLWKRSGPGGPLRRLGDAVYTVEAPGAQAIGAD</sequence>
<feature type="domain" description="HTH HARE-type" evidence="3">
    <location>
        <begin position="91"/>
        <end position="160"/>
    </location>
</feature>